<dbReference type="PROSITE" id="PS51257">
    <property type="entry name" value="PROKAR_LIPOPROTEIN"/>
    <property type="match status" value="1"/>
</dbReference>
<feature type="signal peptide" evidence="6">
    <location>
        <begin position="1"/>
        <end position="21"/>
    </location>
</feature>
<keyword evidence="5" id="KW-0449">Lipoprotein</keyword>
<dbReference type="InterPro" id="IPR050490">
    <property type="entry name" value="Bact_solute-bd_prot1"/>
</dbReference>
<dbReference type="InterPro" id="IPR006059">
    <property type="entry name" value="SBP"/>
</dbReference>
<feature type="chain" id="PRO_5038402723" evidence="6">
    <location>
        <begin position="22"/>
        <end position="529"/>
    </location>
</feature>
<sequence length="529" mass="59262">MKVIKVGKMSLSILMAASLIAGCGDDKSGDQAGAADENNQAVSFLWNGKFSSKIPELKGYGDVEAYKEIQKRTGITINFQENDTSNLSQFNIMLASGTYPDIIYVPSNYPGGVAKLIEDGVAIPLNDLIDKYAPNYKKLLDENPEIKKQVMLDDGTIAKFPQVNLDLRRNAWAGTMIRQDWLDQVGLPMPKTIDEWYTALKAFKENDMNGNGDKNDEIPLGDQNRMGSITSFSTAYGLLVTFQMNPQTGKITYGPYESAFKDYLEMMNKWYKEGLIDSEFAATDKKGFEAKFSNNIVGAYGGTISGINTYKNQMQAAIPDFKLVGVSPPVGPAGQSFSAAEQLAQYVPLEGAVVSSQAKDPEKVMKLLDFMISEEGSDLQNWGLEGESYVIENGKKKFTDAIWNDPNYEARVAVSRYAYPTSGMVKVMSYDAWASFELEHPEAREANERWFNADRTLLLPPLLFSGSESQEISRIMSEVDTYMKEMLLKFVMGNEPLENFDTYRDTLQKMNIEKAIEIYQVAYDRYQQR</sequence>
<evidence type="ECO:0000313" key="7">
    <source>
        <dbReference type="EMBL" id="NUU79044.1"/>
    </source>
</evidence>
<dbReference type="Gene3D" id="3.40.190.10">
    <property type="entry name" value="Periplasmic binding protein-like II"/>
    <property type="match status" value="2"/>
</dbReference>
<keyword evidence="2 6" id="KW-0732">Signal</keyword>
<evidence type="ECO:0000313" key="8">
    <source>
        <dbReference type="Proteomes" id="UP000526125"/>
    </source>
</evidence>
<evidence type="ECO:0000256" key="5">
    <source>
        <dbReference type="ARBA" id="ARBA00023288"/>
    </source>
</evidence>
<organism evidence="7 8">
    <name type="scientific">Paenibacillus xylanilyticus</name>
    <dbReference type="NCBI Taxonomy" id="248903"/>
    <lineage>
        <taxon>Bacteria</taxon>
        <taxon>Bacillati</taxon>
        <taxon>Bacillota</taxon>
        <taxon>Bacilli</taxon>
        <taxon>Bacillales</taxon>
        <taxon>Paenibacillaceae</taxon>
        <taxon>Paenibacillus</taxon>
    </lineage>
</organism>
<dbReference type="SUPFAM" id="SSF53850">
    <property type="entry name" value="Periplasmic binding protein-like II"/>
    <property type="match status" value="1"/>
</dbReference>
<dbReference type="Proteomes" id="UP000526125">
    <property type="component" value="Unassembled WGS sequence"/>
</dbReference>
<gene>
    <name evidence="7" type="ORF">HP552_27960</name>
</gene>
<protein>
    <submittedName>
        <fullName evidence="7">Extracellular solute-binding protein</fullName>
    </submittedName>
</protein>
<evidence type="ECO:0000256" key="4">
    <source>
        <dbReference type="ARBA" id="ARBA00023139"/>
    </source>
</evidence>
<keyword evidence="8" id="KW-1185">Reference proteome</keyword>
<evidence type="ECO:0000256" key="6">
    <source>
        <dbReference type="SAM" id="SignalP"/>
    </source>
</evidence>
<keyword evidence="1" id="KW-1003">Cell membrane</keyword>
<evidence type="ECO:0000256" key="3">
    <source>
        <dbReference type="ARBA" id="ARBA00023136"/>
    </source>
</evidence>
<proteinExistence type="predicted"/>
<evidence type="ECO:0000256" key="2">
    <source>
        <dbReference type="ARBA" id="ARBA00022729"/>
    </source>
</evidence>
<evidence type="ECO:0000256" key="1">
    <source>
        <dbReference type="ARBA" id="ARBA00022475"/>
    </source>
</evidence>
<keyword evidence="3" id="KW-0472">Membrane</keyword>
<reference evidence="7 8" key="1">
    <citation type="submission" date="2020-05" db="EMBL/GenBank/DDBJ databases">
        <title>Genome Sequencing of Type Strains.</title>
        <authorList>
            <person name="Lemaire J.F."/>
            <person name="Inderbitzin P."/>
            <person name="Gregorio O.A."/>
            <person name="Collins S.B."/>
            <person name="Wespe N."/>
            <person name="Knight-Connoni V."/>
        </authorList>
    </citation>
    <scope>NUCLEOTIDE SEQUENCE [LARGE SCALE GENOMIC DNA]</scope>
    <source>
        <strain evidence="7 8">LMG 21957</strain>
    </source>
</reference>
<comment type="caution">
    <text evidence="7">The sequence shown here is derived from an EMBL/GenBank/DDBJ whole genome shotgun (WGS) entry which is preliminary data.</text>
</comment>
<dbReference type="RefSeq" id="WP_175398636.1">
    <property type="nucleotide sequence ID" value="NZ_JABMCB010000202.1"/>
</dbReference>
<dbReference type="EMBL" id="JABMCB010000202">
    <property type="protein sequence ID" value="NUU79044.1"/>
    <property type="molecule type" value="Genomic_DNA"/>
</dbReference>
<dbReference type="AlphaFoldDB" id="A0A7Y6EYT9"/>
<keyword evidence="4" id="KW-0564">Palmitate</keyword>
<dbReference type="PANTHER" id="PTHR43649:SF33">
    <property type="entry name" value="POLYGALACTURONAN_RHAMNOGALACTURONAN-BINDING PROTEIN YTCQ"/>
    <property type="match status" value="1"/>
</dbReference>
<accession>A0A7Y6EYT9</accession>
<dbReference type="PANTHER" id="PTHR43649">
    <property type="entry name" value="ARABINOSE-BINDING PROTEIN-RELATED"/>
    <property type="match status" value="1"/>
</dbReference>
<dbReference type="Pfam" id="PF01547">
    <property type="entry name" value="SBP_bac_1"/>
    <property type="match status" value="1"/>
</dbReference>
<name>A0A7Y6EYT9_9BACL</name>